<sequence length="599" mass="66863">MALANAMNVVTYYISSPENKEIFGPICTHIAVNLTSRFVLNIRKERYRTSPKPECEPSEGDSGSLELTTVMSLSRGRDVELLTLRSTEIYGVHSVLISSYYRPICDPVVGANHVYFDCRWESGLQGLKLYVPVFQARSTFIRRNNLGVGAFRVPVYRGNECRGEFDLVGTLSAGGSRILSLDLLLIHALSDQFPVSERLPVCLTVEPQLRYGCQHGRISTIQYSTGVHIPVGPNSSITSTLSIGDLSDVRINASGRLLAIQQARRLLTFAGSEIIPDMGRRGGGPSILGLFGVRATWRSWRPVLQTLAWSHKDVQGAKLVEIPFIMAELRSSVSSTLSPRNISWISINDFCCVYEFDVPLAICLSILYYDWVLSLSDEIEYLWFKPKTLLVFRTYALYQRDTKVLVFLSLLFVCVAAISLAMIPWKANPKLKYPHGCYGKVPHTIGIRVAATWEVLFVFDVAIFLFTLVKSVREWKRIRESPSLFMLIFRDGAMYFAIMALANATNIITYYIASPSNKGFPSPISTQSVGSRSYPVAILMEYPRIAVNLASRLMVNIRKQRYRINATLNASDGDSTLLEFTTIMSIPPHGDVGLPTSAT</sequence>
<proteinExistence type="predicted"/>
<organism evidence="3 4">
    <name type="scientific">Meripilus lineatus</name>
    <dbReference type="NCBI Taxonomy" id="2056292"/>
    <lineage>
        <taxon>Eukaryota</taxon>
        <taxon>Fungi</taxon>
        <taxon>Dikarya</taxon>
        <taxon>Basidiomycota</taxon>
        <taxon>Agaricomycotina</taxon>
        <taxon>Agaricomycetes</taxon>
        <taxon>Polyporales</taxon>
        <taxon>Meripilaceae</taxon>
        <taxon>Meripilus</taxon>
    </lineage>
</organism>
<feature type="transmembrane region" description="Helical" evidence="1">
    <location>
        <begin position="493"/>
        <end position="513"/>
    </location>
</feature>
<protein>
    <recommendedName>
        <fullName evidence="2">DUF6533 domain-containing protein</fullName>
    </recommendedName>
</protein>
<dbReference type="InterPro" id="IPR045340">
    <property type="entry name" value="DUF6533"/>
</dbReference>
<feature type="domain" description="DUF6533" evidence="2">
    <location>
        <begin position="362"/>
        <end position="391"/>
    </location>
</feature>
<keyword evidence="1" id="KW-0812">Transmembrane</keyword>
<keyword evidence="1" id="KW-0472">Membrane</keyword>
<accession>A0AAD5V8Y3</accession>
<feature type="transmembrane region" description="Helical" evidence="1">
    <location>
        <begin position="404"/>
        <end position="425"/>
    </location>
</feature>
<evidence type="ECO:0000259" key="2">
    <source>
        <dbReference type="Pfam" id="PF20151"/>
    </source>
</evidence>
<keyword evidence="4" id="KW-1185">Reference proteome</keyword>
<feature type="transmembrane region" description="Helical" evidence="1">
    <location>
        <begin position="445"/>
        <end position="472"/>
    </location>
</feature>
<dbReference type="EMBL" id="JANAWD010000076">
    <property type="protein sequence ID" value="KAJ3488037.1"/>
    <property type="molecule type" value="Genomic_DNA"/>
</dbReference>
<evidence type="ECO:0000313" key="3">
    <source>
        <dbReference type="EMBL" id="KAJ3488037.1"/>
    </source>
</evidence>
<dbReference type="Pfam" id="PF20151">
    <property type="entry name" value="DUF6533"/>
    <property type="match status" value="1"/>
</dbReference>
<gene>
    <name evidence="3" type="ORF">NLI96_g3128</name>
</gene>
<evidence type="ECO:0000256" key="1">
    <source>
        <dbReference type="SAM" id="Phobius"/>
    </source>
</evidence>
<dbReference type="Proteomes" id="UP001212997">
    <property type="component" value="Unassembled WGS sequence"/>
</dbReference>
<name>A0AAD5V8Y3_9APHY</name>
<dbReference type="AlphaFoldDB" id="A0AAD5V8Y3"/>
<comment type="caution">
    <text evidence="3">The sequence shown here is derived from an EMBL/GenBank/DDBJ whole genome shotgun (WGS) entry which is preliminary data.</text>
</comment>
<keyword evidence="1" id="KW-1133">Transmembrane helix</keyword>
<reference evidence="3" key="1">
    <citation type="submission" date="2022-07" db="EMBL/GenBank/DDBJ databases">
        <title>Genome Sequence of Physisporinus lineatus.</title>
        <authorList>
            <person name="Buettner E."/>
        </authorList>
    </citation>
    <scope>NUCLEOTIDE SEQUENCE</scope>
    <source>
        <strain evidence="3">VT162</strain>
    </source>
</reference>
<evidence type="ECO:0000313" key="4">
    <source>
        <dbReference type="Proteomes" id="UP001212997"/>
    </source>
</evidence>